<dbReference type="OrthoDB" id="2944913at2759"/>
<evidence type="ECO:0000256" key="1">
    <source>
        <dbReference type="SAM" id="MobiDB-lite"/>
    </source>
</evidence>
<gene>
    <name evidence="2" type="ORF">FA15DRAFT_654311</name>
</gene>
<feature type="region of interest" description="Disordered" evidence="1">
    <location>
        <begin position="413"/>
        <end position="471"/>
    </location>
</feature>
<protein>
    <submittedName>
        <fullName evidence="2">Uncharacterized protein</fullName>
    </submittedName>
</protein>
<accession>A0A5C3L195</accession>
<evidence type="ECO:0000313" key="3">
    <source>
        <dbReference type="Proteomes" id="UP000307440"/>
    </source>
</evidence>
<feature type="region of interest" description="Disordered" evidence="1">
    <location>
        <begin position="210"/>
        <end position="285"/>
    </location>
</feature>
<dbReference type="AlphaFoldDB" id="A0A5C3L195"/>
<feature type="compositionally biased region" description="Basic and acidic residues" evidence="1">
    <location>
        <begin position="28"/>
        <end position="37"/>
    </location>
</feature>
<dbReference type="STRING" id="230819.A0A5C3L195"/>
<organism evidence="2 3">
    <name type="scientific">Coprinopsis marcescibilis</name>
    <name type="common">Agaric fungus</name>
    <name type="synonym">Psathyrella marcescibilis</name>
    <dbReference type="NCBI Taxonomy" id="230819"/>
    <lineage>
        <taxon>Eukaryota</taxon>
        <taxon>Fungi</taxon>
        <taxon>Dikarya</taxon>
        <taxon>Basidiomycota</taxon>
        <taxon>Agaricomycotina</taxon>
        <taxon>Agaricomycetes</taxon>
        <taxon>Agaricomycetidae</taxon>
        <taxon>Agaricales</taxon>
        <taxon>Agaricineae</taxon>
        <taxon>Psathyrellaceae</taxon>
        <taxon>Coprinopsis</taxon>
    </lineage>
</organism>
<feature type="compositionally biased region" description="Basic residues" evidence="1">
    <location>
        <begin position="431"/>
        <end position="442"/>
    </location>
</feature>
<evidence type="ECO:0000313" key="2">
    <source>
        <dbReference type="EMBL" id="TFK26475.1"/>
    </source>
</evidence>
<feature type="region of interest" description="Disordered" evidence="1">
    <location>
        <begin position="19"/>
        <end position="46"/>
    </location>
</feature>
<reference evidence="2 3" key="1">
    <citation type="journal article" date="2019" name="Nat. Ecol. Evol.">
        <title>Megaphylogeny resolves global patterns of mushroom evolution.</title>
        <authorList>
            <person name="Varga T."/>
            <person name="Krizsan K."/>
            <person name="Foldi C."/>
            <person name="Dima B."/>
            <person name="Sanchez-Garcia M."/>
            <person name="Sanchez-Ramirez S."/>
            <person name="Szollosi G.J."/>
            <person name="Szarkandi J.G."/>
            <person name="Papp V."/>
            <person name="Albert L."/>
            <person name="Andreopoulos W."/>
            <person name="Angelini C."/>
            <person name="Antonin V."/>
            <person name="Barry K.W."/>
            <person name="Bougher N.L."/>
            <person name="Buchanan P."/>
            <person name="Buyck B."/>
            <person name="Bense V."/>
            <person name="Catcheside P."/>
            <person name="Chovatia M."/>
            <person name="Cooper J."/>
            <person name="Damon W."/>
            <person name="Desjardin D."/>
            <person name="Finy P."/>
            <person name="Geml J."/>
            <person name="Haridas S."/>
            <person name="Hughes K."/>
            <person name="Justo A."/>
            <person name="Karasinski D."/>
            <person name="Kautmanova I."/>
            <person name="Kiss B."/>
            <person name="Kocsube S."/>
            <person name="Kotiranta H."/>
            <person name="LaButti K.M."/>
            <person name="Lechner B.E."/>
            <person name="Liimatainen K."/>
            <person name="Lipzen A."/>
            <person name="Lukacs Z."/>
            <person name="Mihaltcheva S."/>
            <person name="Morgado L.N."/>
            <person name="Niskanen T."/>
            <person name="Noordeloos M.E."/>
            <person name="Ohm R.A."/>
            <person name="Ortiz-Santana B."/>
            <person name="Ovrebo C."/>
            <person name="Racz N."/>
            <person name="Riley R."/>
            <person name="Savchenko A."/>
            <person name="Shiryaev A."/>
            <person name="Soop K."/>
            <person name="Spirin V."/>
            <person name="Szebenyi C."/>
            <person name="Tomsovsky M."/>
            <person name="Tulloss R.E."/>
            <person name="Uehling J."/>
            <person name="Grigoriev I.V."/>
            <person name="Vagvolgyi C."/>
            <person name="Papp T."/>
            <person name="Martin F.M."/>
            <person name="Miettinen O."/>
            <person name="Hibbett D.S."/>
            <person name="Nagy L.G."/>
        </authorList>
    </citation>
    <scope>NUCLEOTIDE SEQUENCE [LARGE SCALE GENOMIC DNA]</scope>
    <source>
        <strain evidence="2 3">CBS 121175</strain>
    </source>
</reference>
<dbReference type="EMBL" id="ML210174">
    <property type="protein sequence ID" value="TFK26475.1"/>
    <property type="molecule type" value="Genomic_DNA"/>
</dbReference>
<keyword evidence="3" id="KW-1185">Reference proteome</keyword>
<dbReference type="Proteomes" id="UP000307440">
    <property type="component" value="Unassembled WGS sequence"/>
</dbReference>
<sequence length="471" mass="51862">MQDIWDDSTRRLTFPLSDGRSEQIFSDPHSRPAEHSVHPPKASRHQHRSLSALPALTEIPVRFQVSPGVWTDGESQVYSSDLPEVQDLLSVARKTLVLPAASSDLVFTLAALEVFYKPGDPAHWLFWSDEKKNETADVVTQISLHRPPLIKSSVAWNGKPEYLSILANQHGGTWRQFFELEAWYTILVPPKPSTPPRALSLRKRKVLPGAFREPSRSPGLEDEAEELPVEARSSRNKKSRSPEQDDVSTDKRTSRSDAARSKTKTQPAHSLPLVSPSPSTRHLPPTFQAIQDMSPLSEIVDLDPEQQSTGPRTKRKINAPSRYPQPVTSGKDCSPTLMEASLLLGPAQAGWTLQTQAVTHNRNRSTSTDSTSAATVVQSLGSRSSSVSSALTAVETATSIPSLKRKAEVLDECNDPEIPETEIVEEEGTRTRGRTARAKKSAKGPDVEEYVATAKATKTASRSNRKKARKV</sequence>
<feature type="compositionally biased region" description="Basic and acidic residues" evidence="1">
    <location>
        <begin position="240"/>
        <end position="260"/>
    </location>
</feature>
<proteinExistence type="predicted"/>
<feature type="region of interest" description="Disordered" evidence="1">
    <location>
        <begin position="303"/>
        <end position="331"/>
    </location>
</feature>
<name>A0A5C3L195_COPMA</name>
<feature type="compositionally biased region" description="Acidic residues" evidence="1">
    <location>
        <begin position="413"/>
        <end position="426"/>
    </location>
</feature>